<dbReference type="GO" id="GO:0046872">
    <property type="term" value="F:metal ion binding"/>
    <property type="evidence" value="ECO:0007669"/>
    <property type="project" value="UniProtKB-KW"/>
</dbReference>
<dbReference type="AlphaFoldDB" id="A0A0N8PT86"/>
<comment type="similarity">
    <text evidence="1">Belongs to the SCO1/2 family.</text>
</comment>
<dbReference type="PANTHER" id="PTHR12151:SF8">
    <property type="entry name" value="THIOREDOXIN DOMAIN-CONTAINING PROTEIN"/>
    <property type="match status" value="1"/>
</dbReference>
<feature type="disulfide bond" description="Redox-active" evidence="3">
    <location>
        <begin position="74"/>
        <end position="78"/>
    </location>
</feature>
<keyword evidence="2" id="KW-0186">Copper</keyword>
<comment type="caution">
    <text evidence="6">The sequence shown here is derived from an EMBL/GenBank/DDBJ whole genome shotgun (WGS) entry which is preliminary data.</text>
</comment>
<feature type="binding site" evidence="2">
    <location>
        <position position="168"/>
    </location>
    <ligand>
        <name>Cu cation</name>
        <dbReference type="ChEBI" id="CHEBI:23378"/>
    </ligand>
</feature>
<reference evidence="6 7" key="1">
    <citation type="submission" date="2015-09" db="EMBL/GenBank/DDBJ databases">
        <title>Draft genome sequence of Kouleothrix aurantiaca JCM 19913.</title>
        <authorList>
            <person name="Hemp J."/>
        </authorList>
    </citation>
    <scope>NUCLEOTIDE SEQUENCE [LARGE SCALE GENOMIC DNA]</scope>
    <source>
        <strain evidence="6 7">COM-B</strain>
    </source>
</reference>
<evidence type="ECO:0000256" key="4">
    <source>
        <dbReference type="SAM" id="Phobius"/>
    </source>
</evidence>
<evidence type="ECO:0000313" key="6">
    <source>
        <dbReference type="EMBL" id="KPV54829.1"/>
    </source>
</evidence>
<organism evidence="6 7">
    <name type="scientific">Kouleothrix aurantiaca</name>
    <dbReference type="NCBI Taxonomy" id="186479"/>
    <lineage>
        <taxon>Bacteria</taxon>
        <taxon>Bacillati</taxon>
        <taxon>Chloroflexota</taxon>
        <taxon>Chloroflexia</taxon>
        <taxon>Chloroflexales</taxon>
        <taxon>Roseiflexineae</taxon>
        <taxon>Roseiflexaceae</taxon>
        <taxon>Kouleothrix</taxon>
    </lineage>
</organism>
<feature type="signal peptide" evidence="5">
    <location>
        <begin position="1"/>
        <end position="18"/>
    </location>
</feature>
<keyword evidence="4" id="KW-1133">Transmembrane helix</keyword>
<dbReference type="Pfam" id="PF02630">
    <property type="entry name" value="SCO1-SenC"/>
    <property type="match status" value="1"/>
</dbReference>
<feature type="binding site" evidence="2">
    <location>
        <position position="78"/>
    </location>
    <ligand>
        <name>Cu cation</name>
        <dbReference type="ChEBI" id="CHEBI:23378"/>
    </ligand>
</feature>
<keyword evidence="7" id="KW-1185">Reference proteome</keyword>
<dbReference type="EMBL" id="LJCR01000013">
    <property type="protein sequence ID" value="KPV54829.1"/>
    <property type="molecule type" value="Genomic_DNA"/>
</dbReference>
<dbReference type="InterPro" id="IPR036249">
    <property type="entry name" value="Thioredoxin-like_sf"/>
</dbReference>
<feature type="binding site" evidence="2">
    <location>
        <position position="74"/>
    </location>
    <ligand>
        <name>Cu cation</name>
        <dbReference type="ChEBI" id="CHEBI:23378"/>
    </ligand>
</feature>
<dbReference type="SUPFAM" id="SSF52833">
    <property type="entry name" value="Thioredoxin-like"/>
    <property type="match status" value="1"/>
</dbReference>
<evidence type="ECO:0000313" key="7">
    <source>
        <dbReference type="Proteomes" id="UP000050509"/>
    </source>
</evidence>
<dbReference type="PATRIC" id="fig|186479.3.peg.1299"/>
<keyword evidence="2" id="KW-0479">Metal-binding</keyword>
<dbReference type="Proteomes" id="UP000050509">
    <property type="component" value="Unassembled WGS sequence"/>
</dbReference>
<keyword evidence="3" id="KW-1015">Disulfide bond</keyword>
<evidence type="ECO:0000256" key="1">
    <source>
        <dbReference type="ARBA" id="ARBA00010996"/>
    </source>
</evidence>
<accession>A0A0N8PT86</accession>
<feature type="chain" id="PRO_5006029335" evidence="5">
    <location>
        <begin position="19"/>
        <end position="265"/>
    </location>
</feature>
<dbReference type="CDD" id="cd02968">
    <property type="entry name" value="SCO"/>
    <property type="match status" value="1"/>
</dbReference>
<gene>
    <name evidence="6" type="ORF">SE17_01335</name>
</gene>
<dbReference type="Gene3D" id="3.40.30.10">
    <property type="entry name" value="Glutaredoxin"/>
    <property type="match status" value="1"/>
</dbReference>
<dbReference type="InterPro" id="IPR003782">
    <property type="entry name" value="SCO1/SenC"/>
</dbReference>
<evidence type="ECO:0000256" key="2">
    <source>
        <dbReference type="PIRSR" id="PIRSR603782-1"/>
    </source>
</evidence>
<keyword evidence="5" id="KW-0732">Signal</keyword>
<dbReference type="PANTHER" id="PTHR12151">
    <property type="entry name" value="ELECTRON TRANSPORT PROTIN SCO1/SENC FAMILY MEMBER"/>
    <property type="match status" value="1"/>
</dbReference>
<evidence type="ECO:0000256" key="5">
    <source>
        <dbReference type="SAM" id="SignalP"/>
    </source>
</evidence>
<keyword evidence="4" id="KW-0472">Membrane</keyword>
<sequence length="265" mass="29348">MLVCLCLVALLGAVSARAQPPPPDDPLNQVGFDQRLNEQVPLDLVFRDETGELVRLGGYFATKPVILTLNYYECPNLCTLVLTQLVETMRKLPFDVGDQFEVITVSIDPRETPAIASAKKATYIERYGRRSAADGWHFLTGEQAAIEQLAQAIGVRYAYDARQDQYAHPSGITVLTPQGKISRYFYGIEYSPTDLRLGLVDASAGKIGSPVDQLLLRCYRYDPVTGRYTVAIMSIVRVVGIATILILGVFVLAMVRRERRSTSLS</sequence>
<name>A0A0N8PT86_9CHLR</name>
<keyword evidence="4" id="KW-0812">Transmembrane</keyword>
<proteinExistence type="inferred from homology"/>
<protein>
    <submittedName>
        <fullName evidence="6">Electron transporter SenC</fullName>
    </submittedName>
</protein>
<feature type="transmembrane region" description="Helical" evidence="4">
    <location>
        <begin position="228"/>
        <end position="255"/>
    </location>
</feature>
<evidence type="ECO:0000256" key="3">
    <source>
        <dbReference type="PIRSR" id="PIRSR603782-2"/>
    </source>
</evidence>